<name>A0A5B0A3I8_9ACTN</name>
<dbReference type="RefSeq" id="WP_149515079.1">
    <property type="nucleotide sequence ID" value="NZ_VDFC01000065.1"/>
</dbReference>
<dbReference type="OrthoDB" id="4551805at2"/>
<gene>
    <name evidence="1" type="ORF">FGF04_33060</name>
</gene>
<evidence type="ECO:0000313" key="2">
    <source>
        <dbReference type="Proteomes" id="UP000324965"/>
    </source>
</evidence>
<dbReference type="EMBL" id="VDFC01000065">
    <property type="protein sequence ID" value="KAA0924253.1"/>
    <property type="molecule type" value="Genomic_DNA"/>
</dbReference>
<protein>
    <submittedName>
        <fullName evidence="1">Uncharacterized protein</fullName>
    </submittedName>
</protein>
<dbReference type="Gene3D" id="1.10.10.60">
    <property type="entry name" value="Homeodomain-like"/>
    <property type="match status" value="1"/>
</dbReference>
<dbReference type="Proteomes" id="UP000324965">
    <property type="component" value="Unassembled WGS sequence"/>
</dbReference>
<proteinExistence type="predicted"/>
<comment type="caution">
    <text evidence="1">The sequence shown here is derived from an EMBL/GenBank/DDBJ whole genome shotgun (WGS) entry which is preliminary data.</text>
</comment>
<sequence length="172" mass="18914">MTRTFSDEDADRLRQLHADGVSRNEIACQTGWSVGTITNHARRLGLSFDREAVRAATDARQADLTALRQREIEGALELAQEARERALTRYELTGFDHLGNIVTRTVRRPPAREFKDFTTAHSSAMSTVLKLHQVDAGDAGRENAKGLLKTLGEAMTTAARELGGDDADEYGS</sequence>
<dbReference type="AlphaFoldDB" id="A0A5B0A3I8"/>
<reference evidence="1 2" key="1">
    <citation type="submission" date="2019-05" db="EMBL/GenBank/DDBJ databases">
        <authorList>
            <person name="Hariharan J."/>
            <person name="Choudoir M.J."/>
            <person name="Diebold P."/>
            <person name="Panke-Buisse K."/>
            <person name="Buckley D.H."/>
        </authorList>
    </citation>
    <scope>NUCLEOTIDE SEQUENCE [LARGE SCALE GENOMIC DNA]</scope>
    <source>
        <strain evidence="1 2">SUN51</strain>
    </source>
</reference>
<organism evidence="1 2">
    <name type="scientific">Streptomyces apricus</name>
    <dbReference type="NCBI Taxonomy" id="1828112"/>
    <lineage>
        <taxon>Bacteria</taxon>
        <taxon>Bacillati</taxon>
        <taxon>Actinomycetota</taxon>
        <taxon>Actinomycetes</taxon>
        <taxon>Kitasatosporales</taxon>
        <taxon>Streptomycetaceae</taxon>
        <taxon>Streptomyces</taxon>
    </lineage>
</organism>
<accession>A0A5B0A3I8</accession>
<evidence type="ECO:0000313" key="1">
    <source>
        <dbReference type="EMBL" id="KAA0924253.1"/>
    </source>
</evidence>
<keyword evidence="2" id="KW-1185">Reference proteome</keyword>